<feature type="domain" description="Glycosyltransferase 2-like" evidence="1">
    <location>
        <begin position="6"/>
        <end position="135"/>
    </location>
</feature>
<dbReference type="GO" id="GO:0016758">
    <property type="term" value="F:hexosyltransferase activity"/>
    <property type="evidence" value="ECO:0007669"/>
    <property type="project" value="UniProtKB-ARBA"/>
</dbReference>
<dbReference type="InterPro" id="IPR001173">
    <property type="entry name" value="Glyco_trans_2-like"/>
</dbReference>
<accession>A0A2P1P7C4</accession>
<dbReference type="PANTHER" id="PTHR22916">
    <property type="entry name" value="GLYCOSYLTRANSFERASE"/>
    <property type="match status" value="1"/>
</dbReference>
<dbReference type="Pfam" id="PF00535">
    <property type="entry name" value="Glycos_transf_2"/>
    <property type="match status" value="1"/>
</dbReference>
<reference evidence="2 3" key="1">
    <citation type="submission" date="2018-03" db="EMBL/GenBank/DDBJ databases">
        <title>A gene transfer event suggests a long-term partnership between eustigmatophyte algae and a novel lineage of endosymbiotic bacteria.</title>
        <authorList>
            <person name="Yurchenko T."/>
            <person name="Sevcikova T."/>
            <person name="Pribyl P."/>
            <person name="El Karkouri K."/>
            <person name="Klimes V."/>
            <person name="Amaral R."/>
            <person name="Zbrankova V."/>
            <person name="Kim E."/>
            <person name="Raoult D."/>
            <person name="Santos L.M.A."/>
            <person name="Elias M."/>
        </authorList>
    </citation>
    <scope>NUCLEOTIDE SEQUENCE [LARGE SCALE GENOMIC DNA]</scope>
    <source>
        <strain evidence="2">CCALA 838</strain>
    </source>
</reference>
<dbReference type="InterPro" id="IPR029044">
    <property type="entry name" value="Nucleotide-diphossugar_trans"/>
</dbReference>
<dbReference type="Proteomes" id="UP000241762">
    <property type="component" value="Chromosome"/>
</dbReference>
<dbReference type="KEGG" id="ptc:phytr_2130"/>
<dbReference type="OrthoDB" id="9811222at2"/>
<dbReference type="SUPFAM" id="SSF53448">
    <property type="entry name" value="Nucleotide-diphospho-sugar transferases"/>
    <property type="match status" value="1"/>
</dbReference>
<dbReference type="Gene3D" id="3.90.550.10">
    <property type="entry name" value="Spore Coat Polysaccharide Biosynthesis Protein SpsA, Chain A"/>
    <property type="match status" value="1"/>
</dbReference>
<gene>
    <name evidence="2" type="ORF">phytr_2130</name>
</gene>
<dbReference type="EMBL" id="CP027845">
    <property type="protein sequence ID" value="AVP87171.1"/>
    <property type="molecule type" value="Genomic_DNA"/>
</dbReference>
<keyword evidence="2" id="KW-0808">Transferase</keyword>
<organism evidence="2 3">
    <name type="scientific">Candidatus Phycorickettsia trachydisci</name>
    <dbReference type="NCBI Taxonomy" id="2115978"/>
    <lineage>
        <taxon>Bacteria</taxon>
        <taxon>Pseudomonadati</taxon>
        <taxon>Pseudomonadota</taxon>
        <taxon>Alphaproteobacteria</taxon>
        <taxon>Rickettsiales</taxon>
        <taxon>Rickettsiaceae</taxon>
        <taxon>Candidatus Phycorickettsia</taxon>
    </lineage>
</organism>
<keyword evidence="3" id="KW-1185">Reference proteome</keyword>
<sequence>MIVVYIITLYNKERYIAGVINSLRKIRGDFEKRYVIVNDGSSDGSLEIAQKALRGLENVTLVDQENQGPSKATNTAIKEALRQKADYVQFVDGDDIVAPDCTTKLVEAAKVFGCDVAFCIKGSYDGDKINSHSLDPNINFITEPLSHLLTKKSRGIRGIGSSGSLVSKALLKKVKGSDEGVFVQDFSLSLRCAKYSSFVRVNETLVFAPDVMDKSRLSYNKKFEYMQSLIALRNFLRDNRVLGKDYLDDFYKTFWSLRWKMKKNFSNLIGYVKSKIIKPNITLDKLIELYNAHTE</sequence>
<proteinExistence type="predicted"/>
<evidence type="ECO:0000259" key="1">
    <source>
        <dbReference type="Pfam" id="PF00535"/>
    </source>
</evidence>
<dbReference type="CDD" id="cd00761">
    <property type="entry name" value="Glyco_tranf_GTA_type"/>
    <property type="match status" value="1"/>
</dbReference>
<name>A0A2P1P7C4_9RICK</name>
<dbReference type="AlphaFoldDB" id="A0A2P1P7C4"/>
<evidence type="ECO:0000313" key="3">
    <source>
        <dbReference type="Proteomes" id="UP000241762"/>
    </source>
</evidence>
<evidence type="ECO:0000313" key="2">
    <source>
        <dbReference type="EMBL" id="AVP87171.1"/>
    </source>
</evidence>
<protein>
    <submittedName>
        <fullName evidence="2">Glycosyl transferase family 2-containing domain</fullName>
    </submittedName>
</protein>
<dbReference type="RefSeq" id="WP_158706815.1">
    <property type="nucleotide sequence ID" value="NZ_CP027845.1"/>
</dbReference>